<keyword evidence="2" id="KW-1185">Reference proteome</keyword>
<sequence length="84" mass="8828">MAGIGEQAQAVRAEADKMRAAVEGHNRDAKVTMTVLQFRMLASMMTQLADAASGCGGKDCMGAEVDGFRFWVAQSPVGHPQGTA</sequence>
<gene>
    <name evidence="1" type="ORF">ILT43_17900</name>
</gene>
<evidence type="ECO:0000313" key="1">
    <source>
        <dbReference type="EMBL" id="MBM6578261.1"/>
    </source>
</evidence>
<dbReference type="Proteomes" id="UP000763641">
    <property type="component" value="Unassembled WGS sequence"/>
</dbReference>
<comment type="caution">
    <text evidence="1">The sequence shown here is derived from an EMBL/GenBank/DDBJ whole genome shotgun (WGS) entry which is preliminary data.</text>
</comment>
<proteinExistence type="predicted"/>
<evidence type="ECO:0000313" key="2">
    <source>
        <dbReference type="Proteomes" id="UP000763641"/>
    </source>
</evidence>
<organism evidence="1 2">
    <name type="scientific">Sphingomonas longa</name>
    <dbReference type="NCBI Taxonomy" id="2778730"/>
    <lineage>
        <taxon>Bacteria</taxon>
        <taxon>Pseudomonadati</taxon>
        <taxon>Pseudomonadota</taxon>
        <taxon>Alphaproteobacteria</taxon>
        <taxon>Sphingomonadales</taxon>
        <taxon>Sphingomonadaceae</taxon>
        <taxon>Sphingomonas</taxon>
    </lineage>
</organism>
<dbReference type="EMBL" id="JAFEMC010000006">
    <property type="protein sequence ID" value="MBM6578261.1"/>
    <property type="molecule type" value="Genomic_DNA"/>
</dbReference>
<accession>A0ABS2DBD6</accession>
<reference evidence="1 2" key="1">
    <citation type="submission" date="2020-12" db="EMBL/GenBank/DDBJ databases">
        <title>Sphingomonas sp.</title>
        <authorList>
            <person name="Kim M.K."/>
        </authorList>
    </citation>
    <scope>NUCLEOTIDE SEQUENCE [LARGE SCALE GENOMIC DNA]</scope>
    <source>
        <strain evidence="1 2">BT552</strain>
    </source>
</reference>
<protein>
    <submittedName>
        <fullName evidence="1">Uncharacterized protein</fullName>
    </submittedName>
</protein>
<dbReference type="RefSeq" id="WP_204200350.1">
    <property type="nucleotide sequence ID" value="NZ_JAFEMC010000006.1"/>
</dbReference>
<name>A0ABS2DBD6_9SPHN</name>